<reference evidence="11 12" key="1">
    <citation type="journal article" date="2011" name="Stand. Genomic Sci.">
        <title>Complete genome sequence of Desulfobulbus propionicus type strain (1pr3).</title>
        <authorList>
            <person name="Pagani I."/>
            <person name="Lapidus A."/>
            <person name="Nolan M."/>
            <person name="Lucas S."/>
            <person name="Hammon N."/>
            <person name="Deshpande S."/>
            <person name="Cheng J.F."/>
            <person name="Chertkov O."/>
            <person name="Davenport K."/>
            <person name="Tapia R."/>
            <person name="Han C."/>
            <person name="Goodwin L."/>
            <person name="Pitluck S."/>
            <person name="Liolios K."/>
            <person name="Mavromatis K."/>
            <person name="Ivanova N."/>
            <person name="Mikhailova N."/>
            <person name="Pati A."/>
            <person name="Chen A."/>
            <person name="Palaniappan K."/>
            <person name="Land M."/>
            <person name="Hauser L."/>
            <person name="Chang Y.J."/>
            <person name="Jeffries C.D."/>
            <person name="Detter J.C."/>
            <person name="Brambilla E."/>
            <person name="Kannan K.P."/>
            <person name="Djao O.D."/>
            <person name="Rohde M."/>
            <person name="Pukall R."/>
            <person name="Spring S."/>
            <person name="Goker M."/>
            <person name="Sikorski J."/>
            <person name="Woyke T."/>
            <person name="Bristow J."/>
            <person name="Eisen J.A."/>
            <person name="Markowitz V."/>
            <person name="Hugenholtz P."/>
            <person name="Kyrpides N.C."/>
            <person name="Klenk H.P."/>
        </authorList>
    </citation>
    <scope>NUCLEOTIDE SEQUENCE [LARGE SCALE GENOMIC DNA]</scope>
    <source>
        <strain evidence="12">ATCC 33891 / DSM 2032 / 1pr3</strain>
    </source>
</reference>
<dbReference type="SUPFAM" id="SSF52540">
    <property type="entry name" value="P-loop containing nucleoside triphosphate hydrolases"/>
    <property type="match status" value="1"/>
</dbReference>
<dbReference type="CDD" id="cd18787">
    <property type="entry name" value="SF2_C_DEAD"/>
    <property type="match status" value="1"/>
</dbReference>
<dbReference type="CDD" id="cd00268">
    <property type="entry name" value="DEADc"/>
    <property type="match status" value="1"/>
</dbReference>
<dbReference type="RefSeq" id="WP_015723712.1">
    <property type="nucleotide sequence ID" value="NC_014972.1"/>
</dbReference>
<evidence type="ECO:0000256" key="1">
    <source>
        <dbReference type="ARBA" id="ARBA00022741"/>
    </source>
</evidence>
<dbReference type="PROSITE" id="PS51194">
    <property type="entry name" value="HELICASE_CTER"/>
    <property type="match status" value="1"/>
</dbReference>
<evidence type="ECO:0000313" key="11">
    <source>
        <dbReference type="EMBL" id="ADW17168.1"/>
    </source>
</evidence>
<dbReference type="InterPro" id="IPR044742">
    <property type="entry name" value="DEAD/DEAH_RhlB"/>
</dbReference>
<feature type="domain" description="Helicase ATP-binding" evidence="8">
    <location>
        <begin position="32"/>
        <end position="203"/>
    </location>
</feature>
<dbReference type="PANTHER" id="PTHR47959:SF13">
    <property type="entry name" value="ATP-DEPENDENT RNA HELICASE RHLE"/>
    <property type="match status" value="1"/>
</dbReference>
<protein>
    <submittedName>
        <fullName evidence="11">DEAD/DEAH box helicase domain protein</fullName>
    </submittedName>
</protein>
<evidence type="ECO:0000259" key="8">
    <source>
        <dbReference type="PROSITE" id="PS51192"/>
    </source>
</evidence>
<keyword evidence="12" id="KW-1185">Reference proteome</keyword>
<dbReference type="Pfam" id="PF00271">
    <property type="entry name" value="Helicase_C"/>
    <property type="match status" value="1"/>
</dbReference>
<evidence type="ECO:0000259" key="9">
    <source>
        <dbReference type="PROSITE" id="PS51194"/>
    </source>
</evidence>
<proteinExistence type="inferred from homology"/>
<feature type="region of interest" description="Disordered" evidence="7">
    <location>
        <begin position="378"/>
        <end position="428"/>
    </location>
</feature>
<organism evidence="11 12">
    <name type="scientific">Desulfobulbus propionicus (strain ATCC 33891 / DSM 2032 / VKM B-1956 / 1pr3)</name>
    <dbReference type="NCBI Taxonomy" id="577650"/>
    <lineage>
        <taxon>Bacteria</taxon>
        <taxon>Pseudomonadati</taxon>
        <taxon>Thermodesulfobacteriota</taxon>
        <taxon>Desulfobulbia</taxon>
        <taxon>Desulfobulbales</taxon>
        <taxon>Desulfobulbaceae</taxon>
        <taxon>Desulfobulbus</taxon>
    </lineage>
</organism>
<dbReference type="GO" id="GO:0005829">
    <property type="term" value="C:cytosol"/>
    <property type="evidence" value="ECO:0007669"/>
    <property type="project" value="TreeGrafter"/>
</dbReference>
<dbReference type="InterPro" id="IPR014014">
    <property type="entry name" value="RNA_helicase_DEAD_Q_motif"/>
</dbReference>
<dbReference type="GO" id="GO:0003724">
    <property type="term" value="F:RNA helicase activity"/>
    <property type="evidence" value="ECO:0007669"/>
    <property type="project" value="InterPro"/>
</dbReference>
<dbReference type="GO" id="GO:0016787">
    <property type="term" value="F:hydrolase activity"/>
    <property type="evidence" value="ECO:0007669"/>
    <property type="project" value="UniProtKB-KW"/>
</dbReference>
<evidence type="ECO:0000256" key="3">
    <source>
        <dbReference type="ARBA" id="ARBA00022806"/>
    </source>
</evidence>
<name>A0A7U3YKW7_DESPD</name>
<dbReference type="Pfam" id="PF00270">
    <property type="entry name" value="DEAD"/>
    <property type="match status" value="1"/>
</dbReference>
<gene>
    <name evidence="11" type="ordered locus">Despr_0994</name>
</gene>
<dbReference type="InterPro" id="IPR001650">
    <property type="entry name" value="Helicase_C-like"/>
</dbReference>
<dbReference type="InterPro" id="IPR011545">
    <property type="entry name" value="DEAD/DEAH_box_helicase_dom"/>
</dbReference>
<dbReference type="PROSITE" id="PS51192">
    <property type="entry name" value="HELICASE_ATP_BIND_1"/>
    <property type="match status" value="1"/>
</dbReference>
<dbReference type="Gene3D" id="3.40.50.300">
    <property type="entry name" value="P-loop containing nucleotide triphosphate hydrolases"/>
    <property type="match status" value="2"/>
</dbReference>
<comment type="similarity">
    <text evidence="5">Belongs to the DEAD box helicase family.</text>
</comment>
<dbReference type="SMART" id="SM00487">
    <property type="entry name" value="DEXDc"/>
    <property type="match status" value="1"/>
</dbReference>
<keyword evidence="2" id="KW-0378">Hydrolase</keyword>
<accession>A0A7U3YKW7</accession>
<dbReference type="AlphaFoldDB" id="A0A7U3YKW7"/>
<evidence type="ECO:0000256" key="5">
    <source>
        <dbReference type="ARBA" id="ARBA00038437"/>
    </source>
</evidence>
<keyword evidence="4" id="KW-0067">ATP-binding</keyword>
<dbReference type="Proteomes" id="UP000006365">
    <property type="component" value="Chromosome"/>
</dbReference>
<keyword evidence="1" id="KW-0547">Nucleotide-binding</keyword>
<sequence>MSFTDFHFNEHITHAISHCGFTAPTPIQQQAIPSVLERRDLLGLAQTGTGKTAAFILPTVQHLMRTQAHHVRALIIAPTRELAEQINDFTRAIIRNTRLKSIAVYGGVSKQAQITKLRGGVDIVVACPGRLLDLLNDKAVDLSRVDTLILDEADHMFDKGFLPDIRRILRRLPAERQSLVFSATMPDEIRHLAEDILTDPVTVQINPTRSVQSISHRLYAVEQEQKTDLLLQLLKDEAMATTLIFTRTKHKAKNLAQKLAQSGFKATSLQGNLSQNRRQQALDGFKTGAFTILVATDIAARGIDVNGISHVINYDMPDTAEAYIHRTGRTGRAARTGEALTFATREDSRMIRLIERSIDGRMNHGDVAELPAVRSAVPSVRSHAGKPAGKKISVTKSRPEAKGESAPKASPRKRSTASSVFGLSGRSK</sequence>
<dbReference type="PROSITE" id="PS51195">
    <property type="entry name" value="Q_MOTIF"/>
    <property type="match status" value="1"/>
</dbReference>
<dbReference type="EMBL" id="CP002364">
    <property type="protein sequence ID" value="ADW17168.1"/>
    <property type="molecule type" value="Genomic_DNA"/>
</dbReference>
<evidence type="ECO:0000259" key="10">
    <source>
        <dbReference type="PROSITE" id="PS51195"/>
    </source>
</evidence>
<evidence type="ECO:0000256" key="4">
    <source>
        <dbReference type="ARBA" id="ARBA00022840"/>
    </source>
</evidence>
<dbReference type="InterPro" id="IPR014001">
    <property type="entry name" value="Helicase_ATP-bd"/>
</dbReference>
<feature type="domain" description="Helicase C-terminal" evidence="9">
    <location>
        <begin position="225"/>
        <end position="374"/>
    </location>
</feature>
<keyword evidence="3 11" id="KW-0347">Helicase</keyword>
<dbReference type="KEGG" id="dpr:Despr_0994"/>
<dbReference type="PANTHER" id="PTHR47959">
    <property type="entry name" value="ATP-DEPENDENT RNA HELICASE RHLE-RELATED"/>
    <property type="match status" value="1"/>
</dbReference>
<feature type="short sequence motif" description="Q motif" evidence="6">
    <location>
        <begin position="1"/>
        <end position="29"/>
    </location>
</feature>
<feature type="domain" description="DEAD-box RNA helicase Q" evidence="10">
    <location>
        <begin position="1"/>
        <end position="29"/>
    </location>
</feature>
<evidence type="ECO:0000256" key="6">
    <source>
        <dbReference type="PROSITE-ProRule" id="PRU00552"/>
    </source>
</evidence>
<evidence type="ECO:0000256" key="7">
    <source>
        <dbReference type="SAM" id="MobiDB-lite"/>
    </source>
</evidence>
<evidence type="ECO:0000313" key="12">
    <source>
        <dbReference type="Proteomes" id="UP000006365"/>
    </source>
</evidence>
<dbReference type="GO" id="GO:0005524">
    <property type="term" value="F:ATP binding"/>
    <property type="evidence" value="ECO:0007669"/>
    <property type="project" value="UniProtKB-KW"/>
</dbReference>
<dbReference type="GO" id="GO:0003676">
    <property type="term" value="F:nucleic acid binding"/>
    <property type="evidence" value="ECO:0007669"/>
    <property type="project" value="InterPro"/>
</dbReference>
<evidence type="ECO:0000256" key="2">
    <source>
        <dbReference type="ARBA" id="ARBA00022801"/>
    </source>
</evidence>
<dbReference type="InterPro" id="IPR050079">
    <property type="entry name" value="DEAD_box_RNA_helicase"/>
</dbReference>
<dbReference type="SMART" id="SM00490">
    <property type="entry name" value="HELICc"/>
    <property type="match status" value="1"/>
</dbReference>
<dbReference type="InterPro" id="IPR027417">
    <property type="entry name" value="P-loop_NTPase"/>
</dbReference>